<reference evidence="2 3" key="1">
    <citation type="journal article" date="2013" name="Genome Announc.">
        <title>Complete Genome Sequence of the Carbazole Degrader Pseudomonas resinovorans Strain CA10 (NBRC 106553).</title>
        <authorList>
            <person name="Shintani M."/>
            <person name="Hosoyama A."/>
            <person name="Ohji S."/>
            <person name="Tsuchikane K."/>
            <person name="Takarada H."/>
            <person name="Yamazoe A."/>
            <person name="Fujita N."/>
            <person name="Nojiri H."/>
        </authorList>
    </citation>
    <scope>NUCLEOTIDE SEQUENCE [LARGE SCALE GENOMIC DNA]</scope>
    <source>
        <strain evidence="2 3">NBRC 106553</strain>
    </source>
</reference>
<dbReference type="PATRIC" id="fig|1245471.3.peg.1342"/>
<dbReference type="STRING" id="1245471.PCA10_13290"/>
<organism evidence="2 3">
    <name type="scientific">Metapseudomonas resinovorans NBRC 106553</name>
    <dbReference type="NCBI Taxonomy" id="1245471"/>
    <lineage>
        <taxon>Bacteria</taxon>
        <taxon>Pseudomonadati</taxon>
        <taxon>Pseudomonadota</taxon>
        <taxon>Gammaproteobacteria</taxon>
        <taxon>Pseudomonadales</taxon>
        <taxon>Pseudomonadaceae</taxon>
        <taxon>Metapseudomonas</taxon>
    </lineage>
</organism>
<name>S6ASL8_METRE</name>
<dbReference type="Gene3D" id="1.10.472.60">
    <property type="entry name" value="putative protein disulfide isomerase domain"/>
    <property type="match status" value="1"/>
</dbReference>
<dbReference type="PANTHER" id="PTHR13887">
    <property type="entry name" value="GLUTATHIONE S-TRANSFERASE KAPPA"/>
    <property type="match status" value="1"/>
</dbReference>
<dbReference type="PANTHER" id="PTHR13887:SF54">
    <property type="entry name" value="DSBA FAMILY PROTEIN"/>
    <property type="match status" value="1"/>
</dbReference>
<protein>
    <recommendedName>
        <fullName evidence="1">DSBA-like thioredoxin domain-containing protein</fullName>
    </recommendedName>
</protein>
<dbReference type="eggNOG" id="COG3531">
    <property type="taxonomic scope" value="Bacteria"/>
</dbReference>
<evidence type="ECO:0000313" key="3">
    <source>
        <dbReference type="Proteomes" id="UP000015503"/>
    </source>
</evidence>
<gene>
    <name evidence="2" type="ORF">PCA10_13290</name>
</gene>
<dbReference type="Pfam" id="PF01323">
    <property type="entry name" value="DSBA"/>
    <property type="match status" value="1"/>
</dbReference>
<keyword evidence="3" id="KW-1185">Reference proteome</keyword>
<dbReference type="SUPFAM" id="SSF52833">
    <property type="entry name" value="Thioredoxin-like"/>
    <property type="match status" value="1"/>
</dbReference>
<evidence type="ECO:0000313" key="2">
    <source>
        <dbReference type="EMBL" id="BAN47061.1"/>
    </source>
</evidence>
<dbReference type="InterPro" id="IPR036249">
    <property type="entry name" value="Thioredoxin-like_sf"/>
</dbReference>
<feature type="domain" description="DSBA-like thioredoxin" evidence="1">
    <location>
        <begin position="9"/>
        <end position="199"/>
    </location>
</feature>
<sequence>MSNARLLYVMDPMCSWCWGFSPVVAALAEQAAAAGVPLHLVAGGLRTGHGAALDNHTRRYILEHWQAVNQATGQPFQFDGALPDGFVYDTEPACRALVVARALAPELTWPLVRLIQQAFYAEGRDVTQASTLVALAEQAGIPRIEFATAFDAAASHEATSADFTWVQDLGIAGFPTLLAERDGQLALLTNGYQPLAELQPLLGRWLERGTHA</sequence>
<dbReference type="GO" id="GO:0016491">
    <property type="term" value="F:oxidoreductase activity"/>
    <property type="evidence" value="ECO:0007669"/>
    <property type="project" value="InterPro"/>
</dbReference>
<dbReference type="CDD" id="cd03025">
    <property type="entry name" value="DsbA_FrnE_like"/>
    <property type="match status" value="1"/>
</dbReference>
<proteinExistence type="predicted"/>
<accession>S6ASL8</accession>
<dbReference type="AlphaFoldDB" id="S6ASL8"/>
<dbReference type="EMBL" id="AP013068">
    <property type="protein sequence ID" value="BAN47061.1"/>
    <property type="molecule type" value="Genomic_DNA"/>
</dbReference>
<dbReference type="KEGG" id="pre:PCA10_13290"/>
<dbReference type="InterPro" id="IPR001853">
    <property type="entry name" value="DSBA-like_thioredoxin_dom"/>
</dbReference>
<evidence type="ECO:0000259" key="1">
    <source>
        <dbReference type="Pfam" id="PF01323"/>
    </source>
</evidence>
<dbReference type="Gene3D" id="3.40.30.10">
    <property type="entry name" value="Glutaredoxin"/>
    <property type="match status" value="1"/>
</dbReference>
<dbReference type="Proteomes" id="UP000015503">
    <property type="component" value="Chromosome"/>
</dbReference>
<dbReference type="HOGENOM" id="CLU_097497_2_1_6"/>